<dbReference type="Proteomes" id="UP000235786">
    <property type="component" value="Unassembled WGS sequence"/>
</dbReference>
<dbReference type="OrthoDB" id="3562839at2759"/>
<protein>
    <submittedName>
        <fullName evidence="2">Uncharacterized protein</fullName>
    </submittedName>
</protein>
<dbReference type="EMBL" id="KZ613952">
    <property type="protein sequence ID" value="PMD35130.1"/>
    <property type="molecule type" value="Genomic_DNA"/>
</dbReference>
<gene>
    <name evidence="2" type="ORF">L207DRAFT_587444</name>
</gene>
<evidence type="ECO:0000313" key="3">
    <source>
        <dbReference type="Proteomes" id="UP000235786"/>
    </source>
</evidence>
<feature type="region of interest" description="Disordered" evidence="1">
    <location>
        <begin position="71"/>
        <end position="90"/>
    </location>
</feature>
<evidence type="ECO:0000313" key="2">
    <source>
        <dbReference type="EMBL" id="PMD35130.1"/>
    </source>
</evidence>
<reference evidence="2 3" key="1">
    <citation type="submission" date="2016-04" db="EMBL/GenBank/DDBJ databases">
        <title>A degradative enzymes factory behind the ericoid mycorrhizal symbiosis.</title>
        <authorList>
            <consortium name="DOE Joint Genome Institute"/>
            <person name="Martino E."/>
            <person name="Morin E."/>
            <person name="Grelet G."/>
            <person name="Kuo A."/>
            <person name="Kohler A."/>
            <person name="Daghino S."/>
            <person name="Barry K."/>
            <person name="Choi C."/>
            <person name="Cichocki N."/>
            <person name="Clum A."/>
            <person name="Copeland A."/>
            <person name="Hainaut M."/>
            <person name="Haridas S."/>
            <person name="Labutti K."/>
            <person name="Lindquist E."/>
            <person name="Lipzen A."/>
            <person name="Khouja H.-R."/>
            <person name="Murat C."/>
            <person name="Ohm R."/>
            <person name="Olson A."/>
            <person name="Spatafora J."/>
            <person name="Veneault-Fourrey C."/>
            <person name="Henrissat B."/>
            <person name="Grigoriev I."/>
            <person name="Martin F."/>
            <person name="Perotto S."/>
        </authorList>
    </citation>
    <scope>NUCLEOTIDE SEQUENCE [LARGE SCALE GENOMIC DNA]</scope>
    <source>
        <strain evidence="2 3">F</strain>
    </source>
</reference>
<organism evidence="2 3">
    <name type="scientific">Hyaloscypha variabilis (strain UAMH 11265 / GT02V1 / F)</name>
    <name type="common">Meliniomyces variabilis</name>
    <dbReference type="NCBI Taxonomy" id="1149755"/>
    <lineage>
        <taxon>Eukaryota</taxon>
        <taxon>Fungi</taxon>
        <taxon>Dikarya</taxon>
        <taxon>Ascomycota</taxon>
        <taxon>Pezizomycotina</taxon>
        <taxon>Leotiomycetes</taxon>
        <taxon>Helotiales</taxon>
        <taxon>Hyaloscyphaceae</taxon>
        <taxon>Hyaloscypha</taxon>
        <taxon>Hyaloscypha variabilis</taxon>
    </lineage>
</organism>
<name>A0A2J6R9E7_HYAVF</name>
<evidence type="ECO:0000256" key="1">
    <source>
        <dbReference type="SAM" id="MobiDB-lite"/>
    </source>
</evidence>
<dbReference type="AlphaFoldDB" id="A0A2J6R9E7"/>
<proteinExistence type="predicted"/>
<sequence length="293" mass="32708">MEISALLNEVPLPRISNRAREIFKFSNNVEPQFMRTSMPNILNSDSQLDQFAPGNRTISSLCTYLDNMSLSGSPTSSTSTTPSVFDSPTTTTMNLSPASSILESPGSSEPRSTSTNLPSLKMLHIYILNGPNVPVTSLELAPLALGTLVFSTASFGQFEQYQRRNFLSFDGIDIIAPISPRGRTPFENHFDTITFDLRNLPNDDRYRVAPEAGWLIMTSSSARQLVVKDTLHRSWRDSAAPFDLRDIEKFLGVEPIMMVKADGMYWIWEHATGDKLSWSSWPYWESPPSEGNA</sequence>
<accession>A0A2J6R9E7</accession>
<feature type="region of interest" description="Disordered" evidence="1">
    <location>
        <begin position="95"/>
        <end position="114"/>
    </location>
</feature>
<keyword evidence="3" id="KW-1185">Reference proteome</keyword>